<dbReference type="KEGG" id="taqu:KDW03_01390"/>
<reference evidence="5" key="1">
    <citation type="submission" date="2021-04" db="EMBL/GenBank/DDBJ databases">
        <authorList>
            <person name="Postec A."/>
        </authorList>
    </citation>
    <scope>NUCLEOTIDE SEQUENCE</scope>
    <source>
        <strain evidence="5">F1F22</strain>
    </source>
</reference>
<dbReference type="Proteomes" id="UP001056539">
    <property type="component" value="Chromosome"/>
</dbReference>
<dbReference type="PROSITE" id="PS00455">
    <property type="entry name" value="AMP_BINDING"/>
    <property type="match status" value="1"/>
</dbReference>
<sequence>MRPKFHLPEHLRCELNFVEELEKSLKQNWDLMAVSDYGGKTHYTYGECARMFLAIHQFFGDAKIKRGDRIAILGRNSANWAVSYLAAISYGAVNVPLLPDFHPADLVHLLNHSESRVLFALPSLFEAIDPAELKYLEVVISLEDMEILWQKKKTLKKSIREYAHSLLVDRNTFQLPKVGTHDFASLVYTSGTTGFSKGVCLSCSHLMSNIKYARDTMPLFPGETILSFLPVAHSFGCAFEFLFPFFTGCHINFLSRTPTPTVLIEAFAKVKPSLILSVPLIIEKMYYKKIKPALDKPVLRLLRFVPGVNAAIKKKVRDQLVATFGGNFREVVIGGAAFSPEVEAFLRSVEFPFTVGYGMTECGPLISYSPWKEYAPHSVGRVVDRMEVKIVPLHPGDTSGEIMVRGANVMSGYYKNPDATKEVFDEDGWLHTGDMGYIDEKGFIYINGRCKTMLLGPSGQNIYPEEIEAKLNVLPYVQESLVVSREHQLVALVYPDMDRIDQEKLTEQQIVSIMEENRKKLNEMLPAYAKVVRIEIMSEEFEKTPKKVSKDFCICKGEKNFKKTPRCVK</sequence>
<dbReference type="Pfam" id="PF00501">
    <property type="entry name" value="AMP-binding"/>
    <property type="match status" value="1"/>
</dbReference>
<dbReference type="PANTHER" id="PTHR43272:SF33">
    <property type="entry name" value="AMP-BINDING DOMAIN-CONTAINING PROTEIN-RELATED"/>
    <property type="match status" value="1"/>
</dbReference>
<keyword evidence="2" id="KW-0067">ATP-binding</keyword>
<evidence type="ECO:0000313" key="6">
    <source>
        <dbReference type="Proteomes" id="UP001056539"/>
    </source>
</evidence>
<dbReference type="EMBL" id="CP073355">
    <property type="protein sequence ID" value="URA10483.1"/>
    <property type="molecule type" value="Genomic_DNA"/>
</dbReference>
<dbReference type="GO" id="GO:0004467">
    <property type="term" value="F:long-chain fatty acid-CoA ligase activity"/>
    <property type="evidence" value="ECO:0007669"/>
    <property type="project" value="UniProtKB-EC"/>
</dbReference>
<dbReference type="AlphaFoldDB" id="A0AAX3BDS1"/>
<dbReference type="InterPro" id="IPR045851">
    <property type="entry name" value="AMP-bd_C_sf"/>
</dbReference>
<dbReference type="Pfam" id="PF23562">
    <property type="entry name" value="AMP-binding_C_3"/>
    <property type="match status" value="1"/>
</dbReference>
<reference evidence="5" key="2">
    <citation type="submission" date="2022-06" db="EMBL/GenBank/DDBJ databases">
        <title>Thermospira aquatica gen. nov., sp. nov.</title>
        <authorList>
            <person name="Ben Ali Gam Z."/>
            <person name="Labat M."/>
        </authorList>
    </citation>
    <scope>NUCLEOTIDE SEQUENCE</scope>
    <source>
        <strain evidence="5">F1F22</strain>
    </source>
</reference>
<keyword evidence="6" id="KW-1185">Reference proteome</keyword>
<dbReference type="InterPro" id="IPR042099">
    <property type="entry name" value="ANL_N_sf"/>
</dbReference>
<dbReference type="PANTHER" id="PTHR43272">
    <property type="entry name" value="LONG-CHAIN-FATTY-ACID--COA LIGASE"/>
    <property type="match status" value="1"/>
</dbReference>
<dbReference type="GO" id="GO:0005524">
    <property type="term" value="F:ATP binding"/>
    <property type="evidence" value="ECO:0007669"/>
    <property type="project" value="UniProtKB-KW"/>
</dbReference>
<feature type="domain" description="AMP-dependent synthetase/ligase" evidence="4">
    <location>
        <begin position="22"/>
        <end position="414"/>
    </location>
</feature>
<accession>A0AAX3BDS1</accession>
<evidence type="ECO:0000256" key="1">
    <source>
        <dbReference type="ARBA" id="ARBA00022741"/>
    </source>
</evidence>
<dbReference type="RefSeq" id="WP_271435610.1">
    <property type="nucleotide sequence ID" value="NZ_CP073355.1"/>
</dbReference>
<evidence type="ECO:0000313" key="5">
    <source>
        <dbReference type="EMBL" id="URA10483.1"/>
    </source>
</evidence>
<evidence type="ECO:0000256" key="2">
    <source>
        <dbReference type="ARBA" id="ARBA00022840"/>
    </source>
</evidence>
<proteinExistence type="predicted"/>
<dbReference type="Gene3D" id="3.30.300.30">
    <property type="match status" value="1"/>
</dbReference>
<protein>
    <submittedName>
        <fullName evidence="5">AMP-binding protein</fullName>
    </submittedName>
</protein>
<dbReference type="InterPro" id="IPR020845">
    <property type="entry name" value="AMP-binding_CS"/>
</dbReference>
<gene>
    <name evidence="5" type="ORF">KDW03_01390</name>
</gene>
<evidence type="ECO:0000259" key="4">
    <source>
        <dbReference type="Pfam" id="PF00501"/>
    </source>
</evidence>
<comment type="catalytic activity">
    <reaction evidence="3">
        <text>a long-chain fatty acid + ATP + CoA = a long-chain fatty acyl-CoA + AMP + diphosphate</text>
        <dbReference type="Rhea" id="RHEA:15421"/>
        <dbReference type="ChEBI" id="CHEBI:30616"/>
        <dbReference type="ChEBI" id="CHEBI:33019"/>
        <dbReference type="ChEBI" id="CHEBI:57287"/>
        <dbReference type="ChEBI" id="CHEBI:57560"/>
        <dbReference type="ChEBI" id="CHEBI:83139"/>
        <dbReference type="ChEBI" id="CHEBI:456215"/>
        <dbReference type="EC" id="6.2.1.3"/>
    </reaction>
    <physiologicalReaction direction="left-to-right" evidence="3">
        <dbReference type="Rhea" id="RHEA:15422"/>
    </physiologicalReaction>
</comment>
<dbReference type="Gene3D" id="3.40.50.12780">
    <property type="entry name" value="N-terminal domain of ligase-like"/>
    <property type="match status" value="1"/>
</dbReference>
<dbReference type="SUPFAM" id="SSF56801">
    <property type="entry name" value="Acetyl-CoA synthetase-like"/>
    <property type="match status" value="1"/>
</dbReference>
<keyword evidence="1" id="KW-0547">Nucleotide-binding</keyword>
<evidence type="ECO:0000256" key="3">
    <source>
        <dbReference type="ARBA" id="ARBA00024484"/>
    </source>
</evidence>
<name>A0AAX3BDS1_9SPIR</name>
<organism evidence="5 6">
    <name type="scientific">Thermospira aquatica</name>
    <dbReference type="NCBI Taxonomy" id="2828656"/>
    <lineage>
        <taxon>Bacteria</taxon>
        <taxon>Pseudomonadati</taxon>
        <taxon>Spirochaetota</taxon>
        <taxon>Spirochaetia</taxon>
        <taxon>Brevinematales</taxon>
        <taxon>Thermospiraceae</taxon>
        <taxon>Thermospira</taxon>
    </lineage>
</organism>
<dbReference type="GO" id="GO:0016020">
    <property type="term" value="C:membrane"/>
    <property type="evidence" value="ECO:0007669"/>
    <property type="project" value="TreeGrafter"/>
</dbReference>
<dbReference type="InterPro" id="IPR000873">
    <property type="entry name" value="AMP-dep_synth/lig_dom"/>
</dbReference>